<dbReference type="AlphaFoldDB" id="A0A1B7YHX7"/>
<keyword evidence="3" id="KW-1185">Reference proteome</keyword>
<evidence type="ECO:0000256" key="1">
    <source>
        <dbReference type="SAM" id="Phobius"/>
    </source>
</evidence>
<keyword evidence="1" id="KW-0812">Transmembrane</keyword>
<protein>
    <submittedName>
        <fullName evidence="2">Uncharacterized protein</fullName>
    </submittedName>
</protein>
<dbReference type="Proteomes" id="UP000092177">
    <property type="component" value="Chromosome 3"/>
</dbReference>
<dbReference type="RefSeq" id="XP_018160214.1">
    <property type="nucleotide sequence ID" value="XM_018298968.1"/>
</dbReference>
<organism evidence="2 3">
    <name type="scientific">Colletotrichum higginsianum (strain IMI 349063)</name>
    <name type="common">Crucifer anthracnose fungus</name>
    <dbReference type="NCBI Taxonomy" id="759273"/>
    <lineage>
        <taxon>Eukaryota</taxon>
        <taxon>Fungi</taxon>
        <taxon>Dikarya</taxon>
        <taxon>Ascomycota</taxon>
        <taxon>Pezizomycotina</taxon>
        <taxon>Sordariomycetes</taxon>
        <taxon>Hypocreomycetidae</taxon>
        <taxon>Glomerellales</taxon>
        <taxon>Glomerellaceae</taxon>
        <taxon>Colletotrichum</taxon>
        <taxon>Colletotrichum destructivum species complex</taxon>
    </lineage>
</organism>
<feature type="transmembrane region" description="Helical" evidence="1">
    <location>
        <begin position="65"/>
        <end position="90"/>
    </location>
</feature>
<dbReference type="GeneID" id="28863075"/>
<sequence length="627" mass="71710">MDSPKSTGVETSSTKSFAPLLFDERRPHQRDLNVRFRLAKFRQRLWDKRQWKHASVSLLRDARSFHWSAAFAWLFTSGWVVSLGLLLFYLGSDYLQWNTAACQPDGNFDVSKRSFSRWSGSGFFQITLAWGRFSFADAKAIDVAWDVVFGRGGQALLALISWRAFADYTATSMQVKPVTYDTFYAIFLQDQPGIYSTLHLIRDFTRSGGLQSRVTMVVMIFVAIFVLLFPTLGGAMSGYSANNDAYVKGYEGTLIPLDEFTIVGYIIHDAWRINMTGDLMLTYPLLTNLATEPLFYREPSLGCIEDDPDRTDYWSSKTYRDMSAGERCSTHRNVSDSLKINAQKYGFYGLEDKESTWMGQTLPAPTLNISASWLPRSDFTFGWNWTDPRTGQRPFANFSRAAYAAGNETYRMEYLKANGSCQPMSDPDFSADSARESYEWGFSFLQLYILVVLLLVWTLCIASVWLKARMTMRMRRRHDVPRGYKGVLELAGAIRKELQECNPDDLSHDQLHEEIMKRLRGGRIELEKADSPEPWGLWRGAWAYCKDEKRWVVAILVMIPPFAGLASVDSSFGWWLLVPILSTMLAMTVARSRESRFVLLLAGSVLGTVVFLGAWYGTRQNTRYWWY</sequence>
<dbReference type="KEGG" id="chig:CH63R_03993"/>
<name>A0A1B7YHX7_COLHI</name>
<reference evidence="3" key="1">
    <citation type="journal article" date="2017" name="BMC Genomics">
        <title>Gapless genome assembly of Colletotrichum higginsianum reveals chromosome structure and association of transposable elements with secondary metabolite gene clusters.</title>
        <authorList>
            <person name="Dallery J.-F."/>
            <person name="Lapalu N."/>
            <person name="Zampounis A."/>
            <person name="Pigne S."/>
            <person name="Luyten I."/>
            <person name="Amselem J."/>
            <person name="Wittenberg A.H.J."/>
            <person name="Zhou S."/>
            <person name="de Queiroz M.V."/>
            <person name="Robin G.P."/>
            <person name="Auger A."/>
            <person name="Hainaut M."/>
            <person name="Henrissat B."/>
            <person name="Kim K.-T."/>
            <person name="Lee Y.-H."/>
            <person name="Lespinet O."/>
            <person name="Schwartz D.C."/>
            <person name="Thon M.R."/>
            <person name="O'Connell R.J."/>
        </authorList>
    </citation>
    <scope>NUCLEOTIDE SEQUENCE [LARGE SCALE GENOMIC DNA]</scope>
    <source>
        <strain evidence="3">IMI 349063</strain>
    </source>
</reference>
<keyword evidence="1" id="KW-0472">Membrane</keyword>
<feature type="transmembrane region" description="Helical" evidence="1">
    <location>
        <begin position="574"/>
        <end position="590"/>
    </location>
</feature>
<feature type="transmembrane region" description="Helical" evidence="1">
    <location>
        <begin position="445"/>
        <end position="466"/>
    </location>
</feature>
<dbReference type="EMBL" id="LTAN01000003">
    <property type="protein sequence ID" value="OBR11697.1"/>
    <property type="molecule type" value="Genomic_DNA"/>
</dbReference>
<proteinExistence type="predicted"/>
<accession>A0A1B7YHX7</accession>
<dbReference type="VEuPathDB" id="FungiDB:CH63R_03993"/>
<dbReference type="OrthoDB" id="3903561at2759"/>
<comment type="caution">
    <text evidence="2">The sequence shown here is derived from an EMBL/GenBank/DDBJ whole genome shotgun (WGS) entry which is preliminary data.</text>
</comment>
<evidence type="ECO:0000313" key="3">
    <source>
        <dbReference type="Proteomes" id="UP000092177"/>
    </source>
</evidence>
<feature type="transmembrane region" description="Helical" evidence="1">
    <location>
        <begin position="551"/>
        <end position="568"/>
    </location>
</feature>
<keyword evidence="1" id="KW-1133">Transmembrane helix</keyword>
<feature type="transmembrane region" description="Helical" evidence="1">
    <location>
        <begin position="214"/>
        <end position="236"/>
    </location>
</feature>
<feature type="transmembrane region" description="Helical" evidence="1">
    <location>
        <begin position="597"/>
        <end position="617"/>
    </location>
</feature>
<evidence type="ECO:0000313" key="2">
    <source>
        <dbReference type="EMBL" id="OBR11697.1"/>
    </source>
</evidence>
<gene>
    <name evidence="2" type="ORF">CH63R_03993</name>
</gene>